<evidence type="ECO:0000256" key="2">
    <source>
        <dbReference type="ARBA" id="ARBA00022771"/>
    </source>
</evidence>
<accession>A0A1I7YW03</accession>
<dbReference type="Proteomes" id="UP000095287">
    <property type="component" value="Unplaced"/>
</dbReference>
<dbReference type="SUPFAM" id="SSF57716">
    <property type="entry name" value="Glucocorticoid receptor-like (DNA-binding domain)"/>
    <property type="match status" value="1"/>
</dbReference>
<keyword evidence="8" id="KW-1185">Reference proteome</keyword>
<dbReference type="Gene3D" id="6.20.210.20">
    <property type="entry name" value="THAP domain"/>
    <property type="match status" value="1"/>
</dbReference>
<protein>
    <submittedName>
        <fullName evidence="9">THAP-type domain-containing protein</fullName>
    </submittedName>
</protein>
<dbReference type="GO" id="GO:0003677">
    <property type="term" value="F:DNA binding"/>
    <property type="evidence" value="ECO:0007669"/>
    <property type="project" value="UniProtKB-UniRule"/>
</dbReference>
<keyword evidence="1" id="KW-0479">Metal-binding</keyword>
<dbReference type="AlphaFoldDB" id="A0A1I7YW03"/>
<evidence type="ECO:0000256" key="3">
    <source>
        <dbReference type="ARBA" id="ARBA00022833"/>
    </source>
</evidence>
<name>A0A1I7YW03_9BILA</name>
<keyword evidence="4 5" id="KW-0238">DNA-binding</keyword>
<feature type="domain" description="THAP-type" evidence="7">
    <location>
        <begin position="75"/>
        <end position="152"/>
    </location>
</feature>
<proteinExistence type="predicted"/>
<dbReference type="WBParaSite" id="L893_g20264.t1">
    <property type="protein sequence ID" value="L893_g20264.t1"/>
    <property type="gene ID" value="L893_g20264"/>
</dbReference>
<evidence type="ECO:0000313" key="9">
    <source>
        <dbReference type="WBParaSite" id="L893_g20264.t1"/>
    </source>
</evidence>
<organism evidence="8 9">
    <name type="scientific">Steinernema glaseri</name>
    <dbReference type="NCBI Taxonomy" id="37863"/>
    <lineage>
        <taxon>Eukaryota</taxon>
        <taxon>Metazoa</taxon>
        <taxon>Ecdysozoa</taxon>
        <taxon>Nematoda</taxon>
        <taxon>Chromadorea</taxon>
        <taxon>Rhabditida</taxon>
        <taxon>Tylenchina</taxon>
        <taxon>Panagrolaimomorpha</taxon>
        <taxon>Strongyloidoidea</taxon>
        <taxon>Steinernematidae</taxon>
        <taxon>Steinernema</taxon>
    </lineage>
</organism>
<dbReference type="GO" id="GO:0008270">
    <property type="term" value="F:zinc ion binding"/>
    <property type="evidence" value="ECO:0007669"/>
    <property type="project" value="UniProtKB-KW"/>
</dbReference>
<evidence type="ECO:0000259" key="7">
    <source>
        <dbReference type="PROSITE" id="PS50950"/>
    </source>
</evidence>
<evidence type="ECO:0000256" key="6">
    <source>
        <dbReference type="SAM" id="MobiDB-lite"/>
    </source>
</evidence>
<evidence type="ECO:0000256" key="1">
    <source>
        <dbReference type="ARBA" id="ARBA00022723"/>
    </source>
</evidence>
<sequence>MPRGHRRVPPASETIIVDGDVEEYVLLEDVVDDGRFEAIIDDMDGEAIFQDGDPHVVLEASGGSERSAALLTGQRGGSCCLVCHREPSASVRLFRWPRDPEVRKNWCQIFELPPESVEGANAFICSWHFAPDQFICCGSKIYWAPNAQPSFVLERNFHVDFVYPWQPGYVTPVDRPNGPMRSRQDPKGLKRKNRPPPPGIQVFFRDSNYKVKGKQTHPVAILPIPTNPDQFYEFSLNRTSRDGTGFYACLSCRKAKAETREKDIVRTIHLSAPQPHKKAVLLSKLDPFSGHHYACSPLTIAHEEVEHAPFEAPSTSQEVYGIAHSPNGNHLDGQLWEEVDNIDSLISSEDPGVTFMLQEDQVVFATNNGEDPPVFPEDTAPRGLPAFYRLPRLRRKAKKDRKPSCYICFKKLPGAKQLALHLLDHVKARKKCRRCGRKLPFGAENRKRTTCSGCLRKRVKVEDDASGT</sequence>
<evidence type="ECO:0000313" key="8">
    <source>
        <dbReference type="Proteomes" id="UP000095287"/>
    </source>
</evidence>
<evidence type="ECO:0000256" key="5">
    <source>
        <dbReference type="PROSITE-ProRule" id="PRU00309"/>
    </source>
</evidence>
<evidence type="ECO:0000256" key="4">
    <source>
        <dbReference type="ARBA" id="ARBA00023125"/>
    </source>
</evidence>
<feature type="region of interest" description="Disordered" evidence="6">
    <location>
        <begin position="173"/>
        <end position="199"/>
    </location>
</feature>
<dbReference type="PROSITE" id="PS50950">
    <property type="entry name" value="ZF_THAP"/>
    <property type="match status" value="1"/>
</dbReference>
<keyword evidence="3" id="KW-0862">Zinc</keyword>
<keyword evidence="2 5" id="KW-0863">Zinc-finger</keyword>
<reference evidence="9" key="1">
    <citation type="submission" date="2016-11" db="UniProtKB">
        <authorList>
            <consortium name="WormBaseParasite"/>
        </authorList>
    </citation>
    <scope>IDENTIFICATION</scope>
</reference>
<dbReference type="InterPro" id="IPR038441">
    <property type="entry name" value="THAP_Znf_sf"/>
</dbReference>
<dbReference type="Pfam" id="PF05485">
    <property type="entry name" value="THAP"/>
    <property type="match status" value="1"/>
</dbReference>
<dbReference type="InterPro" id="IPR006612">
    <property type="entry name" value="THAP_Znf"/>
</dbReference>